<proteinExistence type="predicted"/>
<dbReference type="EMBL" id="CAQI01000037">
    <property type="protein sequence ID" value="CCQ45533.1"/>
    <property type="molecule type" value="Genomic_DNA"/>
</dbReference>
<dbReference type="InterPro" id="IPR025403">
    <property type="entry name" value="TgpA-like_C"/>
</dbReference>
<feature type="domain" description="Protein-glutamine gamma-glutamyltransferase-like C-terminal" evidence="3">
    <location>
        <begin position="125"/>
        <end position="193"/>
    </location>
</feature>
<evidence type="ECO:0000256" key="2">
    <source>
        <dbReference type="SAM" id="Phobius"/>
    </source>
</evidence>
<evidence type="ECO:0000256" key="1">
    <source>
        <dbReference type="SAM" id="MobiDB-lite"/>
    </source>
</evidence>
<dbReference type="AlphaFoldDB" id="A0A024H0L8"/>
<comment type="caution">
    <text evidence="4">The sequence shown here is derived from an EMBL/GenBank/DDBJ whole genome shotgun (WGS) entry which is preliminary data.</text>
</comment>
<keyword evidence="2" id="KW-0472">Membrane</keyword>
<keyword evidence="2" id="KW-0812">Transmembrane</keyword>
<feature type="transmembrane region" description="Helical" evidence="2">
    <location>
        <begin position="59"/>
        <end position="79"/>
    </location>
</feature>
<feature type="region of interest" description="Disordered" evidence="1">
    <location>
        <begin position="196"/>
        <end position="215"/>
    </location>
</feature>
<accession>A0A024H0L8</accession>
<keyword evidence="5" id="KW-1185">Reference proteome</keyword>
<evidence type="ECO:0000259" key="3">
    <source>
        <dbReference type="Pfam" id="PF13559"/>
    </source>
</evidence>
<name>A0A024H0L8_9MICC</name>
<protein>
    <submittedName>
        <fullName evidence="4">Integral membrane protein</fullName>
    </submittedName>
</protein>
<dbReference type="Pfam" id="PF13559">
    <property type="entry name" value="DUF4129"/>
    <property type="match status" value="1"/>
</dbReference>
<organism evidence="4 5">
    <name type="scientific">Pseudarthrobacter siccitolerans</name>
    <dbReference type="NCBI Taxonomy" id="861266"/>
    <lineage>
        <taxon>Bacteria</taxon>
        <taxon>Bacillati</taxon>
        <taxon>Actinomycetota</taxon>
        <taxon>Actinomycetes</taxon>
        <taxon>Micrococcales</taxon>
        <taxon>Micrococcaceae</taxon>
        <taxon>Pseudarthrobacter</taxon>
    </lineage>
</organism>
<sequence length="215" mass="23194">MSAEPPVLPAAEEARRWAAEELSKSEYREAEPGWLDSLWRGFLDWLASLDGPPGADAPVPGPAIGVVIAVVIAVAIILARPRLNPRARQAREVFEPDSELTASDYRQRAAASAAAGKWGDAVVDRFRAVVRSAEDRVVLEPQPGRTADEAAVALSRPFPAEAARLDHAARTFDAVRYGNWAPGSPDYEALTRLDTDLEATRPVRPETALDPAGQP</sequence>
<dbReference type="STRING" id="861266.ARTSIC4J27_1478"/>
<dbReference type="OrthoDB" id="3389322at2"/>
<evidence type="ECO:0000313" key="4">
    <source>
        <dbReference type="EMBL" id="CCQ45533.1"/>
    </source>
</evidence>
<gene>
    <name evidence="4" type="ORF">ARTSIC4J27_1478</name>
</gene>
<keyword evidence="2" id="KW-1133">Transmembrane helix</keyword>
<evidence type="ECO:0000313" key="5">
    <source>
        <dbReference type="Proteomes" id="UP000035722"/>
    </source>
</evidence>
<dbReference type="Proteomes" id="UP000035722">
    <property type="component" value="Unassembled WGS sequence"/>
</dbReference>
<reference evidence="5" key="1">
    <citation type="journal article" date="2014" name="Genome Announc.">
        <title>Genome Sequence of Arthrobacter siccitolerans 4J27, a Xeroprotectant-Producing Desiccation-Tolerant Microorganism.</title>
        <authorList>
            <person name="Manzanera M."/>
            <person name="Santa-Cruz-Calvo L."/>
            <person name="Vilchez J.I."/>
            <person name="Garcia-Fontana C."/>
            <person name="Silva-Castro G.A."/>
            <person name="Calvo C."/>
            <person name="Gonzalez-Lopez J."/>
        </authorList>
    </citation>
    <scope>NUCLEOTIDE SEQUENCE [LARGE SCALE GENOMIC DNA]</scope>
    <source>
        <strain evidence="5">4J27</strain>
    </source>
</reference>
<dbReference type="RefSeq" id="WP_050054525.1">
    <property type="nucleotide sequence ID" value="NZ_CAQI01000037.1"/>
</dbReference>